<dbReference type="InterPro" id="IPR015590">
    <property type="entry name" value="Aldehyde_DH_dom"/>
</dbReference>
<dbReference type="PANTHER" id="PTHR11699">
    <property type="entry name" value="ALDEHYDE DEHYDROGENASE-RELATED"/>
    <property type="match status" value="1"/>
</dbReference>
<dbReference type="CDD" id="cd07122">
    <property type="entry name" value="ALDH_F20_ACDH"/>
    <property type="match status" value="1"/>
</dbReference>
<evidence type="ECO:0000256" key="1">
    <source>
        <dbReference type="ARBA" id="ARBA00023002"/>
    </source>
</evidence>
<dbReference type="HOGENOM" id="CLU_028794_3_1_0"/>
<accession>E8N2F0</accession>
<dbReference type="eggNOG" id="COG1012">
    <property type="taxonomic scope" value="Bacteria"/>
</dbReference>
<dbReference type="STRING" id="926569.ANT_07220"/>
<keyword evidence="4" id="KW-1185">Reference proteome</keyword>
<dbReference type="Gene3D" id="3.40.309.10">
    <property type="entry name" value="Aldehyde Dehydrogenase, Chain A, domain 2"/>
    <property type="match status" value="1"/>
</dbReference>
<protein>
    <submittedName>
        <fullName evidence="3">Ethanolamine utilization protein EutE</fullName>
    </submittedName>
</protein>
<evidence type="ECO:0000313" key="4">
    <source>
        <dbReference type="Proteomes" id="UP000008922"/>
    </source>
</evidence>
<dbReference type="InParanoid" id="E8N2F0"/>
<dbReference type="Proteomes" id="UP000008922">
    <property type="component" value="Chromosome"/>
</dbReference>
<sequence length="499" mass="53847">MALPENYDLDLRSIQEARHLAIQCREAQRAFAFATQEEVDRICSAMAEAGFREAARLGQLAHEETGYGVPRHKQLKNEFASKTVWDSIKDIKTTGVIRRDENRKVIEIAWPVGVIAALTPSTNPTSTAIYKILIAVKARNGIVVAPHPSARASTYEAVRIMAEAGEAAGMPHGLVSCMQNITLEGTQELMRHYAVSLILATGGSGMVRAAHSVGKPAIGVGPGNVPVYVDRSADVVKAASDIVNSKAFDCSVICSTEQCVVADKPIAEQLREEMKKNGAYWLPPEDVPAIEKLLFQAPGAMNPKAVGKTPQQLAKMAGIQVPLWARVLVVDLPGVGREYPLSGEKLTTVLGFMVEDGWRAGCERCIQLLKYGGDGHSLVIHARDEEVILAFGIEKPAFRIIVNSWGTMGAIGASTGVFPALTLAPGGLGGAIVSDNITTTHLMNIKRLAYEIQSPPSAAYTLAPDVKSENVQSLSSFAVSDEEIEDIVRRVLRQLEHLR</sequence>
<dbReference type="InterPro" id="IPR016162">
    <property type="entry name" value="Ald_DH_N"/>
</dbReference>
<evidence type="ECO:0000259" key="2">
    <source>
        <dbReference type="Pfam" id="PF00171"/>
    </source>
</evidence>
<dbReference type="InterPro" id="IPR016163">
    <property type="entry name" value="Ald_DH_C"/>
</dbReference>
<dbReference type="SUPFAM" id="SSF53720">
    <property type="entry name" value="ALDH-like"/>
    <property type="match status" value="1"/>
</dbReference>
<dbReference type="EMBL" id="AP012029">
    <property type="protein sequence ID" value="BAJ62756.1"/>
    <property type="molecule type" value="Genomic_DNA"/>
</dbReference>
<feature type="domain" description="Aldehyde dehydrogenase" evidence="2">
    <location>
        <begin position="21"/>
        <end position="276"/>
    </location>
</feature>
<dbReference type="Gene3D" id="3.40.605.10">
    <property type="entry name" value="Aldehyde Dehydrogenase, Chain A, domain 1"/>
    <property type="match status" value="1"/>
</dbReference>
<reference evidence="3 4" key="1">
    <citation type="submission" date="2010-12" db="EMBL/GenBank/DDBJ databases">
        <title>Whole genome sequence of Anaerolinea thermophila UNI-1.</title>
        <authorList>
            <person name="Narita-Yamada S."/>
            <person name="Kishi E."/>
            <person name="Watanabe Y."/>
            <person name="Takasaki K."/>
            <person name="Ankai A."/>
            <person name="Oguchi A."/>
            <person name="Fukui S."/>
            <person name="Takahashi M."/>
            <person name="Yashiro I."/>
            <person name="Hosoyama A."/>
            <person name="Sekiguchi Y."/>
            <person name="Hanada S."/>
            <person name="Fujita N."/>
        </authorList>
    </citation>
    <scope>NUCLEOTIDE SEQUENCE [LARGE SCALE GENOMIC DNA]</scope>
    <source>
        <strain evidence="4">DSM 14523 / JCM 11388 / NBRC 100420 / UNI-1</strain>
    </source>
</reference>
<dbReference type="RefSeq" id="WP_013559149.1">
    <property type="nucleotide sequence ID" value="NC_014960.1"/>
</dbReference>
<dbReference type="KEGG" id="atm:ANT_07220"/>
<dbReference type="GO" id="GO:0016620">
    <property type="term" value="F:oxidoreductase activity, acting on the aldehyde or oxo group of donors, NAD or NADP as acceptor"/>
    <property type="evidence" value="ECO:0007669"/>
    <property type="project" value="InterPro"/>
</dbReference>
<dbReference type="OrthoDB" id="9804734at2"/>
<dbReference type="InterPro" id="IPR016161">
    <property type="entry name" value="Ald_DH/histidinol_DH"/>
</dbReference>
<keyword evidence="1" id="KW-0560">Oxidoreductase</keyword>
<evidence type="ECO:0000313" key="3">
    <source>
        <dbReference type="EMBL" id="BAJ62756.1"/>
    </source>
</evidence>
<name>E8N2F0_ANATU</name>
<dbReference type="AlphaFoldDB" id="E8N2F0"/>
<dbReference type="Pfam" id="PF00171">
    <property type="entry name" value="Aldedh"/>
    <property type="match status" value="1"/>
</dbReference>
<proteinExistence type="predicted"/>
<gene>
    <name evidence="3" type="primary">eutE</name>
    <name evidence="3" type="ordered locus">ANT_07220</name>
</gene>
<organism evidence="3 4">
    <name type="scientific">Anaerolinea thermophila (strain DSM 14523 / JCM 11388 / NBRC 100420 / UNI-1)</name>
    <dbReference type="NCBI Taxonomy" id="926569"/>
    <lineage>
        <taxon>Bacteria</taxon>
        <taxon>Bacillati</taxon>
        <taxon>Chloroflexota</taxon>
        <taxon>Anaerolineae</taxon>
        <taxon>Anaerolineales</taxon>
        <taxon>Anaerolineaceae</taxon>
        <taxon>Anaerolinea</taxon>
    </lineage>
</organism>